<keyword evidence="2" id="KW-1185">Reference proteome</keyword>
<dbReference type="Gene3D" id="3.30.530.20">
    <property type="match status" value="1"/>
</dbReference>
<dbReference type="STRING" id="47855.GA0070606_2463"/>
<dbReference type="AlphaFoldDB" id="A0A1C6UNZ3"/>
<evidence type="ECO:0008006" key="3">
    <source>
        <dbReference type="Google" id="ProtNLM"/>
    </source>
</evidence>
<dbReference type="EMBL" id="FMHZ01000002">
    <property type="protein sequence ID" value="SCL55569.1"/>
    <property type="molecule type" value="Genomic_DNA"/>
</dbReference>
<protein>
    <recommendedName>
        <fullName evidence="3">Activator of Hsp90 ATPase homolog 1-like protein</fullName>
    </recommendedName>
</protein>
<gene>
    <name evidence="1" type="ORF">GA0070606_2463</name>
</gene>
<name>A0A1C6UNZ3_9ACTN</name>
<dbReference type="CDD" id="cd07814">
    <property type="entry name" value="SRPBCC_CalC_Aha1-like"/>
    <property type="match status" value="1"/>
</dbReference>
<organism evidence="1 2">
    <name type="scientific">Micromonospora citrea</name>
    <dbReference type="NCBI Taxonomy" id="47855"/>
    <lineage>
        <taxon>Bacteria</taxon>
        <taxon>Bacillati</taxon>
        <taxon>Actinomycetota</taxon>
        <taxon>Actinomycetes</taxon>
        <taxon>Micromonosporales</taxon>
        <taxon>Micromonosporaceae</taxon>
        <taxon>Micromonospora</taxon>
    </lineage>
</organism>
<dbReference type="RefSeq" id="WP_091098140.1">
    <property type="nucleotide sequence ID" value="NZ_FMHZ01000002.1"/>
</dbReference>
<accession>A0A1C6UNZ3</accession>
<evidence type="ECO:0000313" key="2">
    <source>
        <dbReference type="Proteomes" id="UP000199001"/>
    </source>
</evidence>
<dbReference type="InterPro" id="IPR023393">
    <property type="entry name" value="START-like_dom_sf"/>
</dbReference>
<evidence type="ECO:0000313" key="1">
    <source>
        <dbReference type="EMBL" id="SCL55569.1"/>
    </source>
</evidence>
<reference evidence="2" key="1">
    <citation type="submission" date="2016-06" db="EMBL/GenBank/DDBJ databases">
        <authorList>
            <person name="Varghese N."/>
            <person name="Submissions Spin"/>
        </authorList>
    </citation>
    <scope>NUCLEOTIDE SEQUENCE [LARGE SCALE GENOMIC DNA]</scope>
    <source>
        <strain evidence="2">DSM 43903</strain>
    </source>
</reference>
<dbReference type="OrthoDB" id="3334241at2"/>
<sequence>MAEARTTAVETTVAATAERVWSALTEPGRISQWFGWEHEGLADEIRFIFVDHARPTPPDRIGMAGGQEIQLVGDGDRTRLRVVLPPPGGGEPWDAIAEGWRTFFEQLRFLLERRPSGRRRTVHLTGAATGAQALAALDAAGPAERWHDSPRQRIVVDAGGRLIGVAAGAPLGSSADVSPVSLTVSAYGVDEAELDRLRREWSDRWQAAVAAAG</sequence>
<dbReference type="SUPFAM" id="SSF55961">
    <property type="entry name" value="Bet v1-like"/>
    <property type="match status" value="1"/>
</dbReference>
<dbReference type="Proteomes" id="UP000199001">
    <property type="component" value="Unassembled WGS sequence"/>
</dbReference>
<proteinExistence type="predicted"/>